<proteinExistence type="predicted"/>
<keyword evidence="1" id="KW-1133">Transmembrane helix</keyword>
<gene>
    <name evidence="2" type="ORF">SDC9_89488</name>
</gene>
<keyword evidence="1" id="KW-0472">Membrane</keyword>
<feature type="transmembrane region" description="Helical" evidence="1">
    <location>
        <begin position="15"/>
        <end position="41"/>
    </location>
</feature>
<comment type="caution">
    <text evidence="2">The sequence shown here is derived from an EMBL/GenBank/DDBJ whole genome shotgun (WGS) entry which is preliminary data.</text>
</comment>
<dbReference type="EMBL" id="VSSQ01009868">
    <property type="protein sequence ID" value="MPM42817.1"/>
    <property type="molecule type" value="Genomic_DNA"/>
</dbReference>
<feature type="transmembrane region" description="Helical" evidence="1">
    <location>
        <begin position="98"/>
        <end position="119"/>
    </location>
</feature>
<evidence type="ECO:0000256" key="1">
    <source>
        <dbReference type="SAM" id="Phobius"/>
    </source>
</evidence>
<feature type="transmembrane region" description="Helical" evidence="1">
    <location>
        <begin position="53"/>
        <end position="74"/>
    </location>
</feature>
<evidence type="ECO:0000313" key="2">
    <source>
        <dbReference type="EMBL" id="MPM42817.1"/>
    </source>
</evidence>
<name>A0A644ZPZ1_9ZZZZ</name>
<dbReference type="AlphaFoldDB" id="A0A644ZPZ1"/>
<organism evidence="2">
    <name type="scientific">bioreactor metagenome</name>
    <dbReference type="NCBI Taxonomy" id="1076179"/>
    <lineage>
        <taxon>unclassified sequences</taxon>
        <taxon>metagenomes</taxon>
        <taxon>ecological metagenomes</taxon>
    </lineage>
</organism>
<sequence>MLGQFIVYYLDHDHLLWISILSACGLWRVILLSLSLLFVAGKQKSSVLKLLKILTVTVLIVVAAEYTLIGYYGLGALNTTDTLAGVALLTATGSVLKYSALLLMIILITGWIIVIYLYFGVIRKETSGC</sequence>
<accession>A0A644ZPZ1</accession>
<protein>
    <submittedName>
        <fullName evidence="2">Uncharacterized protein</fullName>
    </submittedName>
</protein>
<reference evidence="2" key="1">
    <citation type="submission" date="2019-08" db="EMBL/GenBank/DDBJ databases">
        <authorList>
            <person name="Kucharzyk K."/>
            <person name="Murdoch R.W."/>
            <person name="Higgins S."/>
            <person name="Loffler F."/>
        </authorList>
    </citation>
    <scope>NUCLEOTIDE SEQUENCE</scope>
</reference>
<keyword evidence="1" id="KW-0812">Transmembrane</keyword>